<dbReference type="InterPro" id="IPR050706">
    <property type="entry name" value="Cyclic-di-GMP_PDE-like"/>
</dbReference>
<accession>A0A5C1QG48</accession>
<dbReference type="Gene3D" id="3.20.20.450">
    <property type="entry name" value="EAL domain"/>
    <property type="match status" value="1"/>
</dbReference>
<feature type="domain" description="EAL" evidence="1">
    <location>
        <begin position="1"/>
        <end position="54"/>
    </location>
</feature>
<dbReference type="Proteomes" id="UP000323824">
    <property type="component" value="Chromosome"/>
</dbReference>
<evidence type="ECO:0000259" key="1">
    <source>
        <dbReference type="PROSITE" id="PS50883"/>
    </source>
</evidence>
<dbReference type="RefSeq" id="WP_149569633.1">
    <property type="nucleotide sequence ID" value="NZ_CP035807.1"/>
</dbReference>
<dbReference type="PROSITE" id="PS50883">
    <property type="entry name" value="EAL"/>
    <property type="match status" value="1"/>
</dbReference>
<dbReference type="Pfam" id="PF00563">
    <property type="entry name" value="EAL"/>
    <property type="match status" value="1"/>
</dbReference>
<name>A0A5C1QG48_9SPIO</name>
<dbReference type="PANTHER" id="PTHR33121:SF70">
    <property type="entry name" value="SIGNALING PROTEIN YKOW"/>
    <property type="match status" value="1"/>
</dbReference>
<reference evidence="2 3" key="1">
    <citation type="submission" date="2019-02" db="EMBL/GenBank/DDBJ databases">
        <authorList>
            <person name="Fomenkov A."/>
            <person name="Dubinina G."/>
            <person name="Grabovich M."/>
            <person name="Vincze T."/>
            <person name="Roberts R.J."/>
        </authorList>
    </citation>
    <scope>NUCLEOTIDE SEQUENCE [LARGE SCALE GENOMIC DNA]</scope>
    <source>
        <strain evidence="2 3">P</strain>
    </source>
</reference>
<dbReference type="InterPro" id="IPR035919">
    <property type="entry name" value="EAL_sf"/>
</dbReference>
<proteinExistence type="predicted"/>
<reference evidence="2 3" key="2">
    <citation type="submission" date="2019-09" db="EMBL/GenBank/DDBJ databases">
        <title>Complete Genome Sequence and Methylome Analysis of free living Spirochaetas.</title>
        <authorList>
            <person name="Leshcheva N."/>
            <person name="Mikheeva N."/>
        </authorList>
    </citation>
    <scope>NUCLEOTIDE SEQUENCE [LARGE SCALE GENOMIC DNA]</scope>
    <source>
        <strain evidence="2 3">P</strain>
    </source>
</reference>
<evidence type="ECO:0000313" key="3">
    <source>
        <dbReference type="Proteomes" id="UP000323824"/>
    </source>
</evidence>
<dbReference type="AlphaFoldDB" id="A0A5C1QG48"/>
<gene>
    <name evidence="2" type="ORF">EW093_15305</name>
</gene>
<dbReference type="OrthoDB" id="9759607at2"/>
<organism evidence="2 3">
    <name type="scientific">Thiospirochaeta perfilievii</name>
    <dbReference type="NCBI Taxonomy" id="252967"/>
    <lineage>
        <taxon>Bacteria</taxon>
        <taxon>Pseudomonadati</taxon>
        <taxon>Spirochaetota</taxon>
        <taxon>Spirochaetia</taxon>
        <taxon>Spirochaetales</taxon>
        <taxon>Spirochaetaceae</taxon>
        <taxon>Thiospirochaeta</taxon>
    </lineage>
</organism>
<dbReference type="PANTHER" id="PTHR33121">
    <property type="entry name" value="CYCLIC DI-GMP PHOSPHODIESTERASE PDEF"/>
    <property type="match status" value="1"/>
</dbReference>
<keyword evidence="3" id="KW-1185">Reference proteome</keyword>
<evidence type="ECO:0000313" key="2">
    <source>
        <dbReference type="EMBL" id="QEN06407.1"/>
    </source>
</evidence>
<dbReference type="EMBL" id="CP035807">
    <property type="protein sequence ID" value="QEN06407.1"/>
    <property type="molecule type" value="Genomic_DNA"/>
</dbReference>
<dbReference type="GO" id="GO:0071111">
    <property type="term" value="F:cyclic-guanylate-specific phosphodiesterase activity"/>
    <property type="evidence" value="ECO:0007669"/>
    <property type="project" value="InterPro"/>
</dbReference>
<protein>
    <submittedName>
        <fullName evidence="2">EAL domain-containing protein</fullName>
    </submittedName>
</protein>
<sequence>MEGHALNIRIVIEGIENSHQQNVLRSIDCDIAQGYFYCKPGPVSDFEELLLEQKKNKP</sequence>
<dbReference type="InterPro" id="IPR001633">
    <property type="entry name" value="EAL_dom"/>
</dbReference>
<dbReference type="SUPFAM" id="SSF141868">
    <property type="entry name" value="EAL domain-like"/>
    <property type="match status" value="1"/>
</dbReference>
<dbReference type="KEGG" id="sper:EW093_15305"/>